<dbReference type="RefSeq" id="WP_002693482.1">
    <property type="nucleotide sequence ID" value="NZ_CM001797.1"/>
</dbReference>
<dbReference type="PATRIC" id="fig|999434.4.peg.2463"/>
<dbReference type="AlphaFoldDB" id="A0A0F6ML28"/>
<gene>
    <name evidence="1" type="ORF">HMPREF9723_02365</name>
</gene>
<sequence>MDLDVLKEKIRHGKLDVNGLDNALLLRFQSLIIHSGCNSFASLGICFFSCTGSACSQGCSGESCAQGCAGVSCAGGCTKGGTKN</sequence>
<reference evidence="1" key="1">
    <citation type="submission" date="2012-01" db="EMBL/GenBank/DDBJ databases">
        <title>The Genome Sequence of Treponema denticola OTK.</title>
        <authorList>
            <consortium name="The Broad Institute Genome Sequencing Platform"/>
            <person name="Earl A."/>
            <person name="Ward D."/>
            <person name="Feldgarden M."/>
            <person name="Gevers D."/>
            <person name="Blanton J.M."/>
            <person name="Fenno C.J."/>
            <person name="Baranova O.V."/>
            <person name="Mathney J."/>
            <person name="Dewhirst F.E."/>
            <person name="Izard J."/>
            <person name="Young S.K."/>
            <person name="Zeng Q."/>
            <person name="Gargeya S."/>
            <person name="Fitzgerald M."/>
            <person name="Haas B."/>
            <person name="Abouelleil A."/>
            <person name="Alvarado L."/>
            <person name="Arachchi H.M."/>
            <person name="Berlin A."/>
            <person name="Chapman S.B."/>
            <person name="Gearin G."/>
            <person name="Goldberg J."/>
            <person name="Griggs A."/>
            <person name="Gujja S."/>
            <person name="Hansen M."/>
            <person name="Heiman D."/>
            <person name="Howarth C."/>
            <person name="Larimer J."/>
            <person name="Lui A."/>
            <person name="MacDonald P.J.P."/>
            <person name="McCowen C."/>
            <person name="Montmayeur A."/>
            <person name="Murphy C."/>
            <person name="Neiman D."/>
            <person name="Pearson M."/>
            <person name="Priest M."/>
            <person name="Roberts A."/>
            <person name="Saif S."/>
            <person name="Shea T."/>
            <person name="Sisk P."/>
            <person name="Stolte C."/>
            <person name="Sykes S."/>
            <person name="Wortman J."/>
            <person name="Nusbaum C."/>
            <person name="Birren B."/>
        </authorList>
    </citation>
    <scope>NUCLEOTIDE SEQUENCE [LARGE SCALE GENOMIC DNA]</scope>
    <source>
        <strain evidence="1">OTK</strain>
    </source>
</reference>
<proteinExistence type="predicted"/>
<organism evidence="1">
    <name type="scientific">Treponema denticola OTK</name>
    <dbReference type="NCBI Taxonomy" id="999434"/>
    <lineage>
        <taxon>Bacteria</taxon>
        <taxon>Pseudomonadati</taxon>
        <taxon>Spirochaetota</taxon>
        <taxon>Spirochaetia</taxon>
        <taxon>Spirochaetales</taxon>
        <taxon>Treponemataceae</taxon>
        <taxon>Treponema</taxon>
    </lineage>
</organism>
<comment type="caution">
    <text evidence="1">The sequence shown here is derived from an EMBL/GenBank/DDBJ whole genome shotgun (WGS) entry which is preliminary data.</text>
</comment>
<protein>
    <submittedName>
        <fullName evidence="1">Uncharacterized protein</fullName>
    </submittedName>
</protein>
<name>A0A0F6ML28_TREDN</name>
<dbReference type="EMBL" id="AGDY01000010">
    <property type="protein sequence ID" value="EMB19668.1"/>
    <property type="molecule type" value="Genomic_DNA"/>
</dbReference>
<accession>A0A0F6ML28</accession>
<dbReference type="HOGENOM" id="CLU_2526514_0_0_12"/>
<dbReference type="Proteomes" id="UP000011701">
    <property type="component" value="Chromosome"/>
</dbReference>
<evidence type="ECO:0000313" key="1">
    <source>
        <dbReference type="EMBL" id="EMB19668.1"/>
    </source>
</evidence>